<organism evidence="1 2">
    <name type="scientific">Setaria digitata</name>
    <dbReference type="NCBI Taxonomy" id="48799"/>
    <lineage>
        <taxon>Eukaryota</taxon>
        <taxon>Metazoa</taxon>
        <taxon>Ecdysozoa</taxon>
        <taxon>Nematoda</taxon>
        <taxon>Chromadorea</taxon>
        <taxon>Rhabditida</taxon>
        <taxon>Spirurina</taxon>
        <taxon>Spiruromorpha</taxon>
        <taxon>Filarioidea</taxon>
        <taxon>Setariidae</taxon>
        <taxon>Setaria</taxon>
    </lineage>
</organism>
<sequence>MSRLTQTGMSFHLQSEKMGKLVICGEDNENVGLGTCALLCLCACADDVDGALEEECPEAFNGSFCFFPLGLISVFPLYSAASHYKYCLPLLANRWFDLIRCSCSVPFKLLRICSIAMTTYRFRTFQPDGGEKLKSLLCFPSSPHDRFHREWTRGEQCPSEVELSLRMA</sequence>
<protein>
    <submittedName>
        <fullName evidence="2">Uncharacterized protein</fullName>
    </submittedName>
</protein>
<proteinExistence type="predicted"/>
<accession>A0A915PR44</accession>
<dbReference type="Proteomes" id="UP000887581">
    <property type="component" value="Unplaced"/>
</dbReference>
<name>A0A915PR44_9BILA</name>
<evidence type="ECO:0000313" key="1">
    <source>
        <dbReference type="Proteomes" id="UP000887581"/>
    </source>
</evidence>
<dbReference type="WBParaSite" id="sdigi.contig247.g6650.t1">
    <property type="protein sequence ID" value="sdigi.contig247.g6650.t1"/>
    <property type="gene ID" value="sdigi.contig247.g6650"/>
</dbReference>
<reference evidence="2" key="1">
    <citation type="submission" date="2022-11" db="UniProtKB">
        <authorList>
            <consortium name="WormBaseParasite"/>
        </authorList>
    </citation>
    <scope>IDENTIFICATION</scope>
</reference>
<dbReference type="AlphaFoldDB" id="A0A915PR44"/>
<keyword evidence="1" id="KW-1185">Reference proteome</keyword>
<evidence type="ECO:0000313" key="2">
    <source>
        <dbReference type="WBParaSite" id="sdigi.contig247.g6650.t1"/>
    </source>
</evidence>